<evidence type="ECO:0000313" key="16">
    <source>
        <dbReference type="EMBL" id="MDO6358611.1"/>
    </source>
</evidence>
<protein>
    <submittedName>
        <fullName evidence="14 15">TonB-dependent receptor</fullName>
    </submittedName>
</protein>
<evidence type="ECO:0000256" key="9">
    <source>
        <dbReference type="RuleBase" id="RU003357"/>
    </source>
</evidence>
<accession>A0A174MRH8</accession>
<dbReference type="InterPro" id="IPR036942">
    <property type="entry name" value="Beta-barrel_TonB_sf"/>
</dbReference>
<keyword evidence="6 8" id="KW-0472">Membrane</keyword>
<organism evidence="14 18">
    <name type="scientific">Bacteroides caccae</name>
    <dbReference type="NCBI Taxonomy" id="47678"/>
    <lineage>
        <taxon>Bacteria</taxon>
        <taxon>Pseudomonadati</taxon>
        <taxon>Bacteroidota</taxon>
        <taxon>Bacteroidia</taxon>
        <taxon>Bacteroidales</taxon>
        <taxon>Bacteroidaceae</taxon>
        <taxon>Bacteroides</taxon>
    </lineage>
</organism>
<dbReference type="InterPro" id="IPR008969">
    <property type="entry name" value="CarboxyPept-like_regulatory"/>
</dbReference>
<reference evidence="15 19" key="2">
    <citation type="journal article" date="2019" name="Nat. Med.">
        <title>A library of human gut bacterial isolates paired with longitudinal multiomics data enables mechanistic microbiome research.</title>
        <authorList>
            <person name="Poyet M."/>
            <person name="Groussin M."/>
            <person name="Gibbons S.M."/>
            <person name="Avila-Pacheco J."/>
            <person name="Jiang X."/>
            <person name="Kearney S.M."/>
            <person name="Perrotta A.R."/>
            <person name="Berdy B."/>
            <person name="Zhao S."/>
            <person name="Lieberman T.D."/>
            <person name="Swanson P.K."/>
            <person name="Smith M."/>
            <person name="Roesemann S."/>
            <person name="Alexander J.E."/>
            <person name="Rich S.A."/>
            <person name="Livny J."/>
            <person name="Vlamakis H."/>
            <person name="Clish C."/>
            <person name="Bullock K."/>
            <person name="Deik A."/>
            <person name="Scott J."/>
            <person name="Pierce K.A."/>
            <person name="Xavier R.J."/>
            <person name="Alm E.J."/>
        </authorList>
    </citation>
    <scope>NUCLEOTIDE SEQUENCE [LARGE SCALE GENOMIC DNA]</scope>
    <source>
        <strain evidence="15 19">BIOML-A19</strain>
    </source>
</reference>
<dbReference type="AlphaFoldDB" id="A0A174MRH8"/>
<proteinExistence type="inferred from homology"/>
<dbReference type="Proteomes" id="UP000095657">
    <property type="component" value="Unassembled WGS sequence"/>
</dbReference>
<keyword evidence="4 8" id="KW-0812">Transmembrane</keyword>
<dbReference type="SUPFAM" id="SSF49464">
    <property type="entry name" value="Carboxypeptidase regulatory domain-like"/>
    <property type="match status" value="1"/>
</dbReference>
<dbReference type="FunFam" id="2.170.130.10:FF:000003">
    <property type="entry name" value="SusC/RagA family TonB-linked outer membrane protein"/>
    <property type="match status" value="1"/>
</dbReference>
<dbReference type="Pfam" id="PF13715">
    <property type="entry name" value="CarbopepD_reg_2"/>
    <property type="match status" value="1"/>
</dbReference>
<evidence type="ECO:0000256" key="3">
    <source>
        <dbReference type="ARBA" id="ARBA00022452"/>
    </source>
</evidence>
<gene>
    <name evidence="13" type="ORF">ERS852494_00051</name>
    <name evidence="14" type="ORF">ERS852558_00092</name>
    <name evidence="15" type="ORF">F2Y31_00955</name>
    <name evidence="16" type="ORF">Q4469_13080</name>
</gene>
<dbReference type="Proteomes" id="UP000095725">
    <property type="component" value="Unassembled WGS sequence"/>
</dbReference>
<dbReference type="InterPro" id="IPR018247">
    <property type="entry name" value="EF_Hand_1_Ca_BS"/>
</dbReference>
<dbReference type="InterPro" id="IPR012910">
    <property type="entry name" value="Plug_dom"/>
</dbReference>
<keyword evidence="14" id="KW-0675">Receptor</keyword>
<dbReference type="GO" id="GO:0009279">
    <property type="term" value="C:cell outer membrane"/>
    <property type="evidence" value="ECO:0007669"/>
    <property type="project" value="UniProtKB-SubCell"/>
</dbReference>
<dbReference type="Gene3D" id="2.60.40.1120">
    <property type="entry name" value="Carboxypeptidase-like, regulatory domain"/>
    <property type="match status" value="1"/>
</dbReference>
<evidence type="ECO:0000313" key="19">
    <source>
        <dbReference type="Proteomes" id="UP000368418"/>
    </source>
</evidence>
<evidence type="ECO:0000256" key="6">
    <source>
        <dbReference type="ARBA" id="ARBA00023136"/>
    </source>
</evidence>
<keyword evidence="3 8" id="KW-1134">Transmembrane beta strand</keyword>
<dbReference type="FunFam" id="2.60.40.1120:FF:000003">
    <property type="entry name" value="Outer membrane protein Omp121"/>
    <property type="match status" value="1"/>
</dbReference>
<sequence>MKRRVSSMKIPCRIWLLAATLSVGQAAFSTEMETISFSTGQDIAQQKKVIEVTGTVTDNFGPVIGATVTVKGMSAGVITDTDGNFKLKVPVGATIMVSYIGYENKEIHYKGERSLKIKLNENVQELEEVQIIAYGSQKKVTVTGALSSINNEELLKSPVASMANALTGKVTGLASVQSSGQPGADDATLYVRGVGSLSTDLSQPLMLVDGVERSFFQLDPNEVESITVLKDASATAVFGVRGANGVILVTTKRGTSGKAKVNFSTTYAWQMPSRVPEFADSYGYANAYNNAQLHDGVSEDQLAFSSDIIEKFRTNSDPLVYPNTDWTDMLIKKSALQTQHNFNISGGSERVKYFASLGVFTQDGLFKTFEENGNDKGFKYNRYNYRINMDINVTSTTSMQINLGGYLNDKQEPNYNNGTYTQLKYLFRDIYTAVPFAGAGIVDGKWVVSDTDLFSIGNYYDALNTYYGKGYNNRTQNTLNFDFQLDQKLDFLTKGLKVHVKGAYNSGVTITKRREGRANKYEAIYNTNNELIYKKSQDYQKLGYSESTGQTRNWYLEAAVNYKRDFGNHHVSALAMYNQSMTYYPYEGSSPSEFIGIPRSYVGLVGRATYDYKTKYLLDLSLGYNGSENFAEGQRFGLFPAGSLGWIISEENFFQPIKKVINYFKIRGSYGIVGNDRVSDYSRFLYLPDKYLISSGSYNFGINTSTNIAGAVESKKGNPNVTWETAAKQNYGVDMKFLKDRLSLNFDYFVEHRKNILKARTVTPDYLAVSLPIANIGKVDNKGYEINLKWEDRINEVRYNIGANLSYAKNKVVFIDEITYPYEWMQTEGKPVGQQFGYVFDGYFTEEEAANYENLKGNIEGGIPDQGSGYVPLAGDVKYKDLNKDGKIDEKDVRDIGYPKYPLYTAGMNLGVSWKGFDFSMTWSAAFKTSRLLSSMYRVPFGESNNSAVMKYMIEDAWTPEKGNSAKAPALSFKSKSHNYQDSDLWLRDASYVRLKNIELGYSFPSSLMKKAHIGSLRLFVSGYNLLTFDKLKVSDPEANPDGTAYPLIKVVNVGLKVGF</sequence>
<evidence type="ECO:0000313" key="13">
    <source>
        <dbReference type="EMBL" id="CUO50559.1"/>
    </source>
</evidence>
<evidence type="ECO:0000256" key="1">
    <source>
        <dbReference type="ARBA" id="ARBA00004571"/>
    </source>
</evidence>
<dbReference type="Pfam" id="PF07715">
    <property type="entry name" value="Plug"/>
    <property type="match status" value="1"/>
</dbReference>
<evidence type="ECO:0000256" key="4">
    <source>
        <dbReference type="ARBA" id="ARBA00022692"/>
    </source>
</evidence>
<keyword evidence="10" id="KW-0732">Signal</keyword>
<comment type="subcellular location">
    <subcellularLocation>
        <location evidence="1 8">Cell outer membrane</location>
        <topology evidence="1 8">Multi-pass membrane protein</topology>
    </subcellularLocation>
</comment>
<keyword evidence="7 8" id="KW-0998">Cell outer membrane</keyword>
<feature type="domain" description="TonB-dependent receptor plug" evidence="12">
    <location>
        <begin position="139"/>
        <end position="246"/>
    </location>
</feature>
<dbReference type="RefSeq" id="WP_082425873.1">
    <property type="nucleotide sequence ID" value="NZ_CACRTB010000007.1"/>
</dbReference>
<evidence type="ECO:0000259" key="12">
    <source>
        <dbReference type="Pfam" id="PF07715"/>
    </source>
</evidence>
<feature type="signal peptide" evidence="10">
    <location>
        <begin position="1"/>
        <end position="18"/>
    </location>
</feature>
<evidence type="ECO:0000313" key="14">
    <source>
        <dbReference type="EMBL" id="CUP39032.1"/>
    </source>
</evidence>
<evidence type="ECO:0000256" key="8">
    <source>
        <dbReference type="PROSITE-ProRule" id="PRU01360"/>
    </source>
</evidence>
<dbReference type="Proteomes" id="UP000368418">
    <property type="component" value="Unassembled WGS sequence"/>
</dbReference>
<feature type="domain" description="TonB-dependent receptor-like beta-barrel" evidence="11">
    <location>
        <begin position="444"/>
        <end position="1026"/>
    </location>
</feature>
<comment type="similarity">
    <text evidence="8 9">Belongs to the TonB-dependent receptor family.</text>
</comment>
<reference evidence="17 18" key="1">
    <citation type="submission" date="2015-09" db="EMBL/GenBank/DDBJ databases">
        <authorList>
            <consortium name="Pathogen Informatics"/>
        </authorList>
    </citation>
    <scope>NUCLEOTIDE SEQUENCE [LARGE SCALE GENOMIC DNA]</scope>
    <source>
        <strain evidence="13 17">2789STDY5834880</strain>
        <strain evidence="14 18">2789STDY5834946</strain>
    </source>
</reference>
<evidence type="ECO:0000256" key="7">
    <source>
        <dbReference type="ARBA" id="ARBA00023237"/>
    </source>
</evidence>
<evidence type="ECO:0000256" key="10">
    <source>
        <dbReference type="SAM" id="SignalP"/>
    </source>
</evidence>
<dbReference type="Pfam" id="PF00593">
    <property type="entry name" value="TonB_dep_Rec_b-barrel"/>
    <property type="match status" value="1"/>
</dbReference>
<dbReference type="STRING" id="47678.ERS852494_00051"/>
<dbReference type="EMBL" id="CZBL01000001">
    <property type="protein sequence ID" value="CUP39032.1"/>
    <property type="molecule type" value="Genomic_DNA"/>
</dbReference>
<reference evidence="16" key="3">
    <citation type="submission" date="2023-07" db="EMBL/GenBank/DDBJ databases">
        <title>Whole Genome Sequencing of Colonoscopy isolates.</title>
        <authorList>
            <person name="Surve S.V."/>
            <person name="Valls R.A."/>
            <person name="Barrak K.E."/>
            <person name="Gardner T.B."/>
            <person name="O'Toole G.A."/>
        </authorList>
    </citation>
    <scope>NUCLEOTIDE SEQUENCE</scope>
    <source>
        <strain evidence="16">GP0119</strain>
    </source>
</reference>
<dbReference type="EMBL" id="CZAI01000001">
    <property type="protein sequence ID" value="CUO50559.1"/>
    <property type="molecule type" value="Genomic_DNA"/>
</dbReference>
<keyword evidence="5 9" id="KW-0798">TonB box</keyword>
<keyword evidence="2 8" id="KW-0813">Transport</keyword>
<dbReference type="SUPFAM" id="SSF56935">
    <property type="entry name" value="Porins"/>
    <property type="match status" value="1"/>
</dbReference>
<dbReference type="EMBL" id="JAUONL010000010">
    <property type="protein sequence ID" value="MDO6358611.1"/>
    <property type="molecule type" value="Genomic_DNA"/>
</dbReference>
<dbReference type="NCBIfam" id="TIGR04056">
    <property type="entry name" value="OMP_RagA_SusC"/>
    <property type="match status" value="1"/>
</dbReference>
<evidence type="ECO:0000259" key="11">
    <source>
        <dbReference type="Pfam" id="PF00593"/>
    </source>
</evidence>
<dbReference type="PROSITE" id="PS52016">
    <property type="entry name" value="TONB_DEPENDENT_REC_3"/>
    <property type="match status" value="1"/>
</dbReference>
<evidence type="ECO:0000313" key="18">
    <source>
        <dbReference type="Proteomes" id="UP000095725"/>
    </source>
</evidence>
<feature type="chain" id="PRO_5014252120" evidence="10">
    <location>
        <begin position="19"/>
        <end position="1060"/>
    </location>
</feature>
<dbReference type="EMBL" id="VVYD01000001">
    <property type="protein sequence ID" value="KAA5503848.1"/>
    <property type="molecule type" value="Genomic_DNA"/>
</dbReference>
<evidence type="ECO:0000256" key="5">
    <source>
        <dbReference type="ARBA" id="ARBA00023077"/>
    </source>
</evidence>
<evidence type="ECO:0000313" key="15">
    <source>
        <dbReference type="EMBL" id="KAA5503848.1"/>
    </source>
</evidence>
<dbReference type="InterPro" id="IPR039426">
    <property type="entry name" value="TonB-dep_rcpt-like"/>
</dbReference>
<evidence type="ECO:0000256" key="2">
    <source>
        <dbReference type="ARBA" id="ARBA00022448"/>
    </source>
</evidence>
<dbReference type="PROSITE" id="PS00018">
    <property type="entry name" value="EF_HAND_1"/>
    <property type="match status" value="1"/>
</dbReference>
<dbReference type="InterPro" id="IPR023996">
    <property type="entry name" value="TonB-dep_OMP_SusC/RagA"/>
</dbReference>
<dbReference type="NCBIfam" id="TIGR04057">
    <property type="entry name" value="SusC_RagA_signa"/>
    <property type="match status" value="1"/>
</dbReference>
<dbReference type="Gene3D" id="2.170.130.10">
    <property type="entry name" value="TonB-dependent receptor, plug domain"/>
    <property type="match status" value="1"/>
</dbReference>
<dbReference type="InterPro" id="IPR037066">
    <property type="entry name" value="Plug_dom_sf"/>
</dbReference>
<dbReference type="InterPro" id="IPR000531">
    <property type="entry name" value="Beta-barrel_TonB"/>
</dbReference>
<name>A0A174MRH8_9BACE</name>
<evidence type="ECO:0000313" key="17">
    <source>
        <dbReference type="Proteomes" id="UP000095657"/>
    </source>
</evidence>
<dbReference type="Gene3D" id="2.40.170.20">
    <property type="entry name" value="TonB-dependent receptor, beta-barrel domain"/>
    <property type="match status" value="1"/>
</dbReference>
<dbReference type="Proteomes" id="UP001170023">
    <property type="component" value="Unassembled WGS sequence"/>
</dbReference>
<dbReference type="InterPro" id="IPR023997">
    <property type="entry name" value="TonB-dep_OMP_SusC/RagA_CS"/>
</dbReference>